<dbReference type="GO" id="GO:0016791">
    <property type="term" value="F:phosphatase activity"/>
    <property type="evidence" value="ECO:0007669"/>
    <property type="project" value="TreeGrafter"/>
</dbReference>
<gene>
    <name evidence="1" type="ORF">HF878_09665</name>
</gene>
<dbReference type="GO" id="GO:0000287">
    <property type="term" value="F:magnesium ion binding"/>
    <property type="evidence" value="ECO:0007669"/>
    <property type="project" value="TreeGrafter"/>
</dbReference>
<comment type="caution">
    <text evidence="1">The sequence shown here is derived from an EMBL/GenBank/DDBJ whole genome shotgun (WGS) entry which is preliminary data.</text>
</comment>
<accession>A0A848B8Z4</accession>
<evidence type="ECO:0000313" key="2">
    <source>
        <dbReference type="Proteomes" id="UP000543804"/>
    </source>
</evidence>
<dbReference type="InterPro" id="IPR006379">
    <property type="entry name" value="HAD-SF_hydro_IIB"/>
</dbReference>
<dbReference type="AlphaFoldDB" id="A0A848B8Z4"/>
<dbReference type="InterPro" id="IPR036412">
    <property type="entry name" value="HAD-like_sf"/>
</dbReference>
<dbReference type="PANTHER" id="PTHR10000">
    <property type="entry name" value="PHOSPHOSERINE PHOSPHATASE"/>
    <property type="match status" value="1"/>
</dbReference>
<reference evidence="1 2" key="1">
    <citation type="submission" date="2020-04" db="EMBL/GenBank/DDBJ databases">
        <authorList>
            <person name="Hitch T.C.A."/>
            <person name="Wylensek D."/>
            <person name="Clavel T."/>
        </authorList>
    </citation>
    <scope>NUCLEOTIDE SEQUENCE [LARGE SCALE GENOMIC DNA]</scope>
    <source>
        <strain evidence="1 2">PG-130-P53-12</strain>
    </source>
</reference>
<dbReference type="CDD" id="cd07516">
    <property type="entry name" value="HAD_Pase"/>
    <property type="match status" value="1"/>
</dbReference>
<name>A0A848B8Z4_9FIRM</name>
<keyword evidence="2" id="KW-1185">Reference proteome</keyword>
<dbReference type="Proteomes" id="UP000543804">
    <property type="component" value="Unassembled WGS sequence"/>
</dbReference>
<sequence>MMIKLIALDLDGTLLNSEKRVTPYTRDVLRRAMARGVHVTLATGRMIGGAAYFGRQVGVNAPLICCNGGVVQGMDAPEPLFMRCLPQETVRRLLTLCHARGWYANWYIGREIFVEHFDAAYFHAYRTVEDFKVREVGDDFLSYTENVIQCVIRNLTGAVEPKVAVVERELPGEIAAQQNTGTSADLTPPGVTKALGLSFLMEQYGLTPAEVMACGDADNDLPMLRFAGTAVVPENGLPEAKALATYHAASNDEDGIAKAIEQLVLA</sequence>
<dbReference type="SUPFAM" id="SSF56784">
    <property type="entry name" value="HAD-like"/>
    <property type="match status" value="1"/>
</dbReference>
<dbReference type="Gene3D" id="3.30.1240.10">
    <property type="match status" value="1"/>
</dbReference>
<dbReference type="GO" id="GO:0005829">
    <property type="term" value="C:cytosol"/>
    <property type="evidence" value="ECO:0007669"/>
    <property type="project" value="TreeGrafter"/>
</dbReference>
<dbReference type="PANTHER" id="PTHR10000:SF8">
    <property type="entry name" value="HAD SUPERFAMILY HYDROLASE-LIKE, TYPE 3"/>
    <property type="match status" value="1"/>
</dbReference>
<dbReference type="EMBL" id="JABAFA010000050">
    <property type="protein sequence ID" value="NMD99718.1"/>
    <property type="molecule type" value="Genomic_DNA"/>
</dbReference>
<dbReference type="SFLD" id="SFLDG01140">
    <property type="entry name" value="C2.B:_Phosphomannomutase_and_P"/>
    <property type="match status" value="1"/>
</dbReference>
<dbReference type="NCBIfam" id="TIGR01484">
    <property type="entry name" value="HAD-SF-IIB"/>
    <property type="match status" value="1"/>
</dbReference>
<dbReference type="Pfam" id="PF08282">
    <property type="entry name" value="Hydrolase_3"/>
    <property type="match status" value="1"/>
</dbReference>
<dbReference type="InterPro" id="IPR000150">
    <property type="entry name" value="Cof"/>
</dbReference>
<organism evidence="1 2">
    <name type="scientific">Selenomonas bovis</name>
    <dbReference type="NCBI Taxonomy" id="416586"/>
    <lineage>
        <taxon>Bacteria</taxon>
        <taxon>Bacillati</taxon>
        <taxon>Bacillota</taxon>
        <taxon>Negativicutes</taxon>
        <taxon>Selenomonadales</taxon>
        <taxon>Selenomonadaceae</taxon>
        <taxon>Selenomonas</taxon>
    </lineage>
</organism>
<dbReference type="PROSITE" id="PS01228">
    <property type="entry name" value="COF_1"/>
    <property type="match status" value="1"/>
</dbReference>
<dbReference type="NCBIfam" id="TIGR00099">
    <property type="entry name" value="Cof-subfamily"/>
    <property type="match status" value="1"/>
</dbReference>
<protein>
    <submittedName>
        <fullName evidence="1">HAD family phosphatase</fullName>
    </submittedName>
</protein>
<proteinExistence type="predicted"/>
<dbReference type="InterPro" id="IPR023214">
    <property type="entry name" value="HAD_sf"/>
</dbReference>
<dbReference type="SFLD" id="SFLDS00003">
    <property type="entry name" value="Haloacid_Dehalogenase"/>
    <property type="match status" value="1"/>
</dbReference>
<evidence type="ECO:0000313" key="1">
    <source>
        <dbReference type="EMBL" id="NMD99718.1"/>
    </source>
</evidence>
<dbReference type="Gene3D" id="3.40.50.1000">
    <property type="entry name" value="HAD superfamily/HAD-like"/>
    <property type="match status" value="1"/>
</dbReference>